<feature type="compositionally biased region" description="Basic and acidic residues" evidence="1">
    <location>
        <begin position="31"/>
        <end position="63"/>
    </location>
</feature>
<evidence type="ECO:0000313" key="2">
    <source>
        <dbReference type="EnsemblMetazoa" id="ADIR009579-PA"/>
    </source>
</evidence>
<proteinExistence type="predicted"/>
<reference evidence="3" key="1">
    <citation type="submission" date="2013-03" db="EMBL/GenBank/DDBJ databases">
        <title>The Genome Sequence of Anopheles dirus WRAIR2.</title>
        <authorList>
            <consortium name="The Broad Institute Genomics Platform"/>
            <person name="Neafsey D.E."/>
            <person name="Walton C."/>
            <person name="Walker B."/>
            <person name="Young S.K."/>
            <person name="Zeng Q."/>
            <person name="Gargeya S."/>
            <person name="Fitzgerald M."/>
            <person name="Haas B."/>
            <person name="Abouelleil A."/>
            <person name="Allen A.W."/>
            <person name="Alvarado L."/>
            <person name="Arachchi H.M."/>
            <person name="Berlin A.M."/>
            <person name="Chapman S.B."/>
            <person name="Gainer-Dewar J."/>
            <person name="Goldberg J."/>
            <person name="Griggs A."/>
            <person name="Gujja S."/>
            <person name="Hansen M."/>
            <person name="Howarth C."/>
            <person name="Imamovic A."/>
            <person name="Ireland A."/>
            <person name="Larimer J."/>
            <person name="McCowan C."/>
            <person name="Murphy C."/>
            <person name="Pearson M."/>
            <person name="Poon T.W."/>
            <person name="Priest M."/>
            <person name="Roberts A."/>
            <person name="Saif S."/>
            <person name="Shea T."/>
            <person name="Sisk P."/>
            <person name="Sykes S."/>
            <person name="Wortman J."/>
            <person name="Nusbaum C."/>
            <person name="Birren B."/>
        </authorList>
    </citation>
    <scope>NUCLEOTIDE SEQUENCE [LARGE SCALE GENOMIC DNA]</scope>
    <source>
        <strain evidence="3">WRAIR2</strain>
    </source>
</reference>
<sequence>MQKHLKKEQKEANFCGGSGGGGSRYGPHFEAGGRDVDRDGSRGTRGAKDRQLLPRPPVARETKQPAARGYRIRIAQREGPFPPPSKEAD</sequence>
<feature type="compositionally biased region" description="Pro residues" evidence="1">
    <location>
        <begin position="80"/>
        <end position="89"/>
    </location>
</feature>
<organism evidence="2 3">
    <name type="scientific">Anopheles dirus</name>
    <dbReference type="NCBI Taxonomy" id="7168"/>
    <lineage>
        <taxon>Eukaryota</taxon>
        <taxon>Metazoa</taxon>
        <taxon>Ecdysozoa</taxon>
        <taxon>Arthropoda</taxon>
        <taxon>Hexapoda</taxon>
        <taxon>Insecta</taxon>
        <taxon>Pterygota</taxon>
        <taxon>Neoptera</taxon>
        <taxon>Endopterygota</taxon>
        <taxon>Diptera</taxon>
        <taxon>Nematocera</taxon>
        <taxon>Culicoidea</taxon>
        <taxon>Culicidae</taxon>
        <taxon>Anophelinae</taxon>
        <taxon>Anopheles</taxon>
    </lineage>
</organism>
<reference evidence="2" key="2">
    <citation type="submission" date="2020-05" db="UniProtKB">
        <authorList>
            <consortium name="EnsemblMetazoa"/>
        </authorList>
    </citation>
    <scope>IDENTIFICATION</scope>
    <source>
        <strain evidence="2">WRAIR2</strain>
    </source>
</reference>
<evidence type="ECO:0000256" key="1">
    <source>
        <dbReference type="SAM" id="MobiDB-lite"/>
    </source>
</evidence>
<feature type="region of interest" description="Disordered" evidence="1">
    <location>
        <begin position="1"/>
        <end position="89"/>
    </location>
</feature>
<dbReference type="EnsemblMetazoa" id="ADIR009579-RA">
    <property type="protein sequence ID" value="ADIR009579-PA"/>
    <property type="gene ID" value="ADIR009579"/>
</dbReference>
<evidence type="ECO:0000313" key="3">
    <source>
        <dbReference type="Proteomes" id="UP000075884"/>
    </source>
</evidence>
<accession>A0A182NPJ4</accession>
<keyword evidence="3" id="KW-1185">Reference proteome</keyword>
<protein>
    <submittedName>
        <fullName evidence="2">Uncharacterized protein</fullName>
    </submittedName>
</protein>
<dbReference type="AlphaFoldDB" id="A0A182NPJ4"/>
<dbReference type="Proteomes" id="UP000075884">
    <property type="component" value="Unassembled WGS sequence"/>
</dbReference>
<dbReference type="VEuPathDB" id="VectorBase:ADIR009579"/>
<name>A0A182NPJ4_9DIPT</name>